<comment type="caution">
    <text evidence="8">The sequence shown here is derived from an EMBL/GenBank/DDBJ whole genome shotgun (WGS) entry which is preliminary data.</text>
</comment>
<evidence type="ECO:0000256" key="3">
    <source>
        <dbReference type="ARBA" id="ARBA00023082"/>
    </source>
</evidence>
<keyword evidence="4" id="KW-0238">DNA-binding</keyword>
<keyword evidence="3" id="KW-0731">Sigma factor</keyword>
<dbReference type="InterPro" id="IPR014284">
    <property type="entry name" value="RNA_pol_sigma-70_dom"/>
</dbReference>
<feature type="domain" description="RNA polymerase sigma factor 70 region 4 type 2" evidence="7">
    <location>
        <begin position="169"/>
        <end position="219"/>
    </location>
</feature>
<dbReference type="PANTHER" id="PTHR43133">
    <property type="entry name" value="RNA POLYMERASE ECF-TYPE SIGMA FACTO"/>
    <property type="match status" value="1"/>
</dbReference>
<dbReference type="InterPro" id="IPR036388">
    <property type="entry name" value="WH-like_DNA-bd_sf"/>
</dbReference>
<sequence>MINRSNSLQLNDAGLDMPDASINHSIASTNILHNVLEETIQLRQTAQCDVYEGLRLRTDFWLLWQQYRDYHYSRCLQWMGGDRNDAEDSLSLAMLKAWKKWPDYAGKMTNPKAWLTRLIHNLCMDIHRKRKRSEQSIENIEDIKFADGVEVTSSIESPELDISRREMRAYLYQTIEALPPRLRDPFILRYCKDKPYKDIANQLVLSEENVYKRVQQARTILRKQLNKYLAGEDDTSLDYRQPRKWVISPVEESKRDETIISEWEAAIATQSIVEQINYKLTAICLTTLPHSWYSSPNPLAWR</sequence>
<keyword evidence="5" id="KW-0804">Transcription</keyword>
<evidence type="ECO:0000256" key="5">
    <source>
        <dbReference type="ARBA" id="ARBA00023163"/>
    </source>
</evidence>
<comment type="similarity">
    <text evidence="1">Belongs to the sigma-70 factor family. ECF subfamily.</text>
</comment>
<name>A0ABR8F1G6_NOSLI</name>
<proteinExistence type="inferred from homology"/>
<dbReference type="InterPro" id="IPR013325">
    <property type="entry name" value="RNA_pol_sigma_r2"/>
</dbReference>
<evidence type="ECO:0000313" key="8">
    <source>
        <dbReference type="EMBL" id="MBD2562721.1"/>
    </source>
</evidence>
<dbReference type="Gene3D" id="1.10.10.10">
    <property type="entry name" value="Winged helix-like DNA-binding domain superfamily/Winged helix DNA-binding domain"/>
    <property type="match status" value="1"/>
</dbReference>
<dbReference type="SUPFAM" id="SSF88946">
    <property type="entry name" value="Sigma2 domain of RNA polymerase sigma factors"/>
    <property type="match status" value="1"/>
</dbReference>
<keyword evidence="2" id="KW-0805">Transcription regulation</keyword>
<protein>
    <submittedName>
        <fullName evidence="8">Sigma-70 family RNA polymerase sigma factor</fullName>
    </submittedName>
</protein>
<dbReference type="InterPro" id="IPR039425">
    <property type="entry name" value="RNA_pol_sigma-70-like"/>
</dbReference>
<feature type="domain" description="RNA polymerase sigma-70 region 2" evidence="6">
    <location>
        <begin position="64"/>
        <end position="132"/>
    </location>
</feature>
<gene>
    <name evidence="8" type="ORF">H6G95_19300</name>
</gene>
<accession>A0ABR8F1G6</accession>
<dbReference type="RefSeq" id="WP_190895263.1">
    <property type="nucleotide sequence ID" value="NZ_JACJTE010000021.1"/>
</dbReference>
<dbReference type="PANTHER" id="PTHR43133:SF8">
    <property type="entry name" value="RNA POLYMERASE SIGMA FACTOR HI_1459-RELATED"/>
    <property type="match status" value="1"/>
</dbReference>
<dbReference type="Gene3D" id="1.10.1740.10">
    <property type="match status" value="1"/>
</dbReference>
<dbReference type="InterPro" id="IPR013324">
    <property type="entry name" value="RNA_pol_sigma_r3/r4-like"/>
</dbReference>
<dbReference type="InterPro" id="IPR013249">
    <property type="entry name" value="RNA_pol_sigma70_r4_t2"/>
</dbReference>
<evidence type="ECO:0000313" key="9">
    <source>
        <dbReference type="Proteomes" id="UP000604661"/>
    </source>
</evidence>
<dbReference type="Pfam" id="PF08281">
    <property type="entry name" value="Sigma70_r4_2"/>
    <property type="match status" value="1"/>
</dbReference>
<dbReference type="EMBL" id="JACJTE010000021">
    <property type="protein sequence ID" value="MBD2562721.1"/>
    <property type="molecule type" value="Genomic_DNA"/>
</dbReference>
<evidence type="ECO:0000259" key="6">
    <source>
        <dbReference type="Pfam" id="PF04542"/>
    </source>
</evidence>
<evidence type="ECO:0000259" key="7">
    <source>
        <dbReference type="Pfam" id="PF08281"/>
    </source>
</evidence>
<dbReference type="Pfam" id="PF04542">
    <property type="entry name" value="Sigma70_r2"/>
    <property type="match status" value="1"/>
</dbReference>
<evidence type="ECO:0000256" key="1">
    <source>
        <dbReference type="ARBA" id="ARBA00010641"/>
    </source>
</evidence>
<evidence type="ECO:0000256" key="4">
    <source>
        <dbReference type="ARBA" id="ARBA00023125"/>
    </source>
</evidence>
<reference evidence="8 9" key="1">
    <citation type="journal article" date="2020" name="ISME J.">
        <title>Comparative genomics reveals insights into cyanobacterial evolution and habitat adaptation.</title>
        <authorList>
            <person name="Chen M.Y."/>
            <person name="Teng W.K."/>
            <person name="Zhao L."/>
            <person name="Hu C.X."/>
            <person name="Zhou Y.K."/>
            <person name="Han B.P."/>
            <person name="Song L.R."/>
            <person name="Shu W.S."/>
        </authorList>
    </citation>
    <scope>NUCLEOTIDE SEQUENCE [LARGE SCALE GENOMIC DNA]</scope>
    <source>
        <strain evidence="8 9">FACHB-391</strain>
    </source>
</reference>
<dbReference type="SUPFAM" id="SSF88659">
    <property type="entry name" value="Sigma3 and sigma4 domains of RNA polymerase sigma factors"/>
    <property type="match status" value="1"/>
</dbReference>
<dbReference type="InterPro" id="IPR007627">
    <property type="entry name" value="RNA_pol_sigma70_r2"/>
</dbReference>
<dbReference type="Proteomes" id="UP000604661">
    <property type="component" value="Unassembled WGS sequence"/>
</dbReference>
<organism evidence="8 9">
    <name type="scientific">Nostoc linckia FACHB-391</name>
    <dbReference type="NCBI Taxonomy" id="2692906"/>
    <lineage>
        <taxon>Bacteria</taxon>
        <taxon>Bacillati</taxon>
        <taxon>Cyanobacteriota</taxon>
        <taxon>Cyanophyceae</taxon>
        <taxon>Nostocales</taxon>
        <taxon>Nostocaceae</taxon>
        <taxon>Nostoc</taxon>
    </lineage>
</organism>
<keyword evidence="9" id="KW-1185">Reference proteome</keyword>
<evidence type="ECO:0000256" key="2">
    <source>
        <dbReference type="ARBA" id="ARBA00023015"/>
    </source>
</evidence>
<dbReference type="NCBIfam" id="TIGR02937">
    <property type="entry name" value="sigma70-ECF"/>
    <property type="match status" value="1"/>
</dbReference>